<dbReference type="Proteomes" id="UP001595841">
    <property type="component" value="Unassembled WGS sequence"/>
</dbReference>
<evidence type="ECO:0000256" key="1">
    <source>
        <dbReference type="ARBA" id="ARBA00004871"/>
    </source>
</evidence>
<keyword evidence="6" id="KW-1185">Reference proteome</keyword>
<keyword evidence="2" id="KW-0560">Oxidoreductase</keyword>
<evidence type="ECO:0000256" key="3">
    <source>
        <dbReference type="ARBA" id="ARBA00023141"/>
    </source>
</evidence>
<comment type="caution">
    <text evidence="5">The sequence shown here is derived from an EMBL/GenBank/DDBJ whole genome shotgun (WGS) entry which is preliminary data.</text>
</comment>
<reference evidence="6" key="1">
    <citation type="journal article" date="2019" name="Int. J. Syst. Evol. Microbiol.">
        <title>The Global Catalogue of Microorganisms (GCM) 10K type strain sequencing project: providing services to taxonomists for standard genome sequencing and annotation.</title>
        <authorList>
            <consortium name="The Broad Institute Genomics Platform"/>
            <consortium name="The Broad Institute Genome Sequencing Center for Infectious Disease"/>
            <person name="Wu L."/>
            <person name="Ma J."/>
        </authorList>
    </citation>
    <scope>NUCLEOTIDE SEQUENCE [LARGE SCALE GENOMIC DNA]</scope>
    <source>
        <strain evidence="6">CGMCC 1.15774</strain>
    </source>
</reference>
<protein>
    <submittedName>
        <fullName evidence="5">Shikimate dehydrogenase family protein</fullName>
    </submittedName>
</protein>
<dbReference type="EMBL" id="JBHSCL010000004">
    <property type="protein sequence ID" value="MFC4219667.1"/>
    <property type="molecule type" value="Genomic_DNA"/>
</dbReference>
<dbReference type="Gene3D" id="3.40.50.10860">
    <property type="entry name" value="Leucine Dehydrogenase, chain A, domain 1"/>
    <property type="match status" value="1"/>
</dbReference>
<evidence type="ECO:0000259" key="4">
    <source>
        <dbReference type="Pfam" id="PF08501"/>
    </source>
</evidence>
<dbReference type="InterPro" id="IPR013708">
    <property type="entry name" value="Shikimate_DH-bd_N"/>
</dbReference>
<dbReference type="InterPro" id="IPR022893">
    <property type="entry name" value="Shikimate_DH_fam"/>
</dbReference>
<gene>
    <name evidence="5" type="ORF">ACFOWS_05970</name>
</gene>
<dbReference type="SUPFAM" id="SSF51735">
    <property type="entry name" value="NAD(P)-binding Rossmann-fold domains"/>
    <property type="match status" value="1"/>
</dbReference>
<keyword evidence="3" id="KW-0057">Aromatic amino acid biosynthesis</keyword>
<dbReference type="RefSeq" id="WP_379763034.1">
    <property type="nucleotide sequence ID" value="NZ_JBHSCL010000004.1"/>
</dbReference>
<keyword evidence="3" id="KW-0028">Amino-acid biosynthesis</keyword>
<dbReference type="SUPFAM" id="SSF53223">
    <property type="entry name" value="Aminoacid dehydrogenase-like, N-terminal domain"/>
    <property type="match status" value="1"/>
</dbReference>
<dbReference type="Pfam" id="PF08501">
    <property type="entry name" value="Shikimate_dh_N"/>
    <property type="match status" value="1"/>
</dbReference>
<dbReference type="Gene3D" id="3.40.50.720">
    <property type="entry name" value="NAD(P)-binding Rossmann-like Domain"/>
    <property type="match status" value="1"/>
</dbReference>
<evidence type="ECO:0000256" key="2">
    <source>
        <dbReference type="ARBA" id="ARBA00023002"/>
    </source>
</evidence>
<feature type="domain" description="Shikimate dehydrogenase substrate binding N-terminal" evidence="4">
    <location>
        <begin position="13"/>
        <end position="94"/>
    </location>
</feature>
<dbReference type="InterPro" id="IPR036291">
    <property type="entry name" value="NAD(P)-bd_dom_sf"/>
</dbReference>
<dbReference type="InterPro" id="IPR046346">
    <property type="entry name" value="Aminoacid_DH-like_N_sf"/>
</dbReference>
<comment type="pathway">
    <text evidence="1">Metabolic intermediate biosynthesis; chorismate biosynthesis; chorismate from D-erythrose 4-phosphate and phosphoenolpyruvate: step 4/7.</text>
</comment>
<sequence length="250" mass="27937">MGKTEKKENRYGLLGKNISYSFSQGYFTKKFEQLGLNDHSYENFDIPDISEFKSVLAEANLKGLNVTIPYKQDVIPFLDELDAKASKIGAVNTIKFVDNGLKGFNTDAYGFKEALQKFLKPHHKKALVLGTGGASKAICFVLDELGIDRAYVSRTPQKNQFTYGDLTKEIMEEYTVIINCTPLGTHPNTDNKPDVPYQHIGSKHLLFDLIYNPEKTTFLALGEANGATISNGLEMLLGQAEKAWEIWNTP</sequence>
<name>A0ABV8PI09_9FLAO</name>
<evidence type="ECO:0000313" key="5">
    <source>
        <dbReference type="EMBL" id="MFC4219667.1"/>
    </source>
</evidence>
<dbReference type="CDD" id="cd01065">
    <property type="entry name" value="NAD_bind_Shikimate_DH"/>
    <property type="match status" value="1"/>
</dbReference>
<dbReference type="PANTHER" id="PTHR21089">
    <property type="entry name" value="SHIKIMATE DEHYDROGENASE"/>
    <property type="match status" value="1"/>
</dbReference>
<proteinExistence type="predicted"/>
<organism evidence="5 6">
    <name type="scientific">Flagellimonas marina</name>
    <dbReference type="NCBI Taxonomy" id="1775168"/>
    <lineage>
        <taxon>Bacteria</taxon>
        <taxon>Pseudomonadati</taxon>
        <taxon>Bacteroidota</taxon>
        <taxon>Flavobacteriia</taxon>
        <taxon>Flavobacteriales</taxon>
        <taxon>Flavobacteriaceae</taxon>
        <taxon>Flagellimonas</taxon>
    </lineage>
</organism>
<dbReference type="PANTHER" id="PTHR21089:SF1">
    <property type="entry name" value="BIFUNCTIONAL 3-DEHYDROQUINATE DEHYDRATASE_SHIKIMATE DEHYDROGENASE, CHLOROPLASTIC"/>
    <property type="match status" value="1"/>
</dbReference>
<evidence type="ECO:0000313" key="6">
    <source>
        <dbReference type="Proteomes" id="UP001595841"/>
    </source>
</evidence>
<accession>A0ABV8PI09</accession>